<organism evidence="1 2">
    <name type="scientific">Roseobacter litoralis (strain ATCC 49566 / DSM 6996 / JCM 21268 / NBRC 15278 / OCh 149)</name>
    <dbReference type="NCBI Taxonomy" id="391595"/>
    <lineage>
        <taxon>Bacteria</taxon>
        <taxon>Pseudomonadati</taxon>
        <taxon>Pseudomonadota</taxon>
        <taxon>Alphaproteobacteria</taxon>
        <taxon>Rhodobacterales</taxon>
        <taxon>Roseobacteraceae</taxon>
        <taxon>Roseobacter</taxon>
    </lineage>
</organism>
<gene>
    <name evidence="1" type="ordered locus">RLO149_c009410</name>
</gene>
<dbReference type="HOGENOM" id="CLU_2481360_0_0_5"/>
<evidence type="ECO:0000313" key="2">
    <source>
        <dbReference type="Proteomes" id="UP000001353"/>
    </source>
</evidence>
<proteinExistence type="predicted"/>
<dbReference type="EMBL" id="CP002623">
    <property type="protein sequence ID" value="AEI92956.1"/>
    <property type="molecule type" value="Genomic_DNA"/>
</dbReference>
<name>F7ZAF6_ROSLO</name>
<sequence>MLRKIRHWFLSFEVLRPQLWLFRDADHICHLFYTEIRIGQVLVDQLSDPLCEIDNAHFRKTYLRYFWAGFDNSEVLCEPARCKTKRG</sequence>
<dbReference type="AlphaFoldDB" id="F7ZAF6"/>
<protein>
    <submittedName>
        <fullName evidence="1">Uncharacterized protein</fullName>
    </submittedName>
</protein>
<accession>F7ZAF6</accession>
<dbReference type="KEGG" id="rli:RLO149_c009410"/>
<reference evidence="1 2" key="1">
    <citation type="journal article" date="2011" name="BMC Genomics">
        <title>Comparative genome analysis and genome-guided physiological analysis of Roseobacter litoralis.</title>
        <authorList>
            <person name="Kalhoefer D."/>
            <person name="Thole S."/>
            <person name="Voget S."/>
            <person name="Lehmann R."/>
            <person name="Liesegang H."/>
            <person name="Wollher A."/>
            <person name="Daniel R."/>
            <person name="Simon M."/>
            <person name="Brinkhoff T."/>
        </authorList>
    </citation>
    <scope>NUCLEOTIDE SEQUENCE [LARGE SCALE GENOMIC DNA]</scope>
    <source>
        <strain evidence="2">ATCC 49566 / DSM 6996 / JCM 21268 / NBRC 15278 / OCh 149</strain>
    </source>
</reference>
<keyword evidence="2" id="KW-1185">Reference proteome</keyword>
<evidence type="ECO:0000313" key="1">
    <source>
        <dbReference type="EMBL" id="AEI92956.1"/>
    </source>
</evidence>
<dbReference type="Proteomes" id="UP000001353">
    <property type="component" value="Chromosome"/>
</dbReference>